<feature type="domain" description="Plant heme peroxidase family profile" evidence="17">
    <location>
        <begin position="26"/>
        <end position="324"/>
    </location>
</feature>
<evidence type="ECO:0000256" key="6">
    <source>
        <dbReference type="ARBA" id="ARBA00022729"/>
    </source>
</evidence>
<dbReference type="InterPro" id="IPR010255">
    <property type="entry name" value="Haem_peroxidase_sf"/>
</dbReference>
<evidence type="ECO:0000256" key="14">
    <source>
        <dbReference type="PIRSR" id="PIRSR600823-4"/>
    </source>
</evidence>
<dbReference type="InterPro" id="IPR033905">
    <property type="entry name" value="Secretory_peroxidase"/>
</dbReference>
<dbReference type="InterPro" id="IPR000823">
    <property type="entry name" value="Peroxidase_pln"/>
</dbReference>
<protein>
    <recommendedName>
        <fullName evidence="2 16">Peroxidase</fullName>
        <ecNumber evidence="2 16">1.11.1.7</ecNumber>
    </recommendedName>
</protein>
<accession>A0A218XEM0</accession>
<reference evidence="20" key="1">
    <citation type="journal article" date="2017" name="Plant J.">
        <title>The pomegranate (Punica granatum L.) genome and the genomics of punicalagin biosynthesis.</title>
        <authorList>
            <person name="Qin G."/>
            <person name="Xu C."/>
            <person name="Ming R."/>
            <person name="Tang H."/>
            <person name="Guyot R."/>
            <person name="Kramer E.M."/>
            <person name="Hu Y."/>
            <person name="Yi X."/>
            <person name="Qi Y."/>
            <person name="Xu X."/>
            <person name="Gao Z."/>
            <person name="Pan H."/>
            <person name="Jian J."/>
            <person name="Tian Y."/>
            <person name="Yue Z."/>
            <person name="Xu Y."/>
        </authorList>
    </citation>
    <scope>NUCLEOTIDE SEQUENCE [LARGE SCALE GENOMIC DNA]</scope>
    <source>
        <strain evidence="20">cv. Dabenzi</strain>
    </source>
</reference>
<comment type="similarity">
    <text evidence="16">Belongs to the peroxidase family. Classical plant (class III) peroxidase subfamily.</text>
</comment>
<dbReference type="Gene3D" id="1.10.420.10">
    <property type="entry name" value="Peroxidase, domain 2"/>
    <property type="match status" value="1"/>
</dbReference>
<evidence type="ECO:0000313" key="18">
    <source>
        <dbReference type="EMBL" id="OWM83383.1"/>
    </source>
</evidence>
<keyword evidence="16" id="KW-0376">Hydrogen peroxide</keyword>
<evidence type="ECO:0000256" key="13">
    <source>
        <dbReference type="PIRSR" id="PIRSR600823-3"/>
    </source>
</evidence>
<organism evidence="18 20">
    <name type="scientific">Punica granatum</name>
    <name type="common">Pomegranate</name>
    <dbReference type="NCBI Taxonomy" id="22663"/>
    <lineage>
        <taxon>Eukaryota</taxon>
        <taxon>Viridiplantae</taxon>
        <taxon>Streptophyta</taxon>
        <taxon>Embryophyta</taxon>
        <taxon>Tracheophyta</taxon>
        <taxon>Spermatophyta</taxon>
        <taxon>Magnoliopsida</taxon>
        <taxon>eudicotyledons</taxon>
        <taxon>Gunneridae</taxon>
        <taxon>Pentapetalae</taxon>
        <taxon>rosids</taxon>
        <taxon>malvids</taxon>
        <taxon>Myrtales</taxon>
        <taxon>Lythraceae</taxon>
        <taxon>Punica</taxon>
    </lineage>
</organism>
<dbReference type="GO" id="GO:0140825">
    <property type="term" value="F:lactoperoxidase activity"/>
    <property type="evidence" value="ECO:0007669"/>
    <property type="project" value="UniProtKB-EC"/>
</dbReference>
<evidence type="ECO:0000256" key="12">
    <source>
        <dbReference type="PIRSR" id="PIRSR600823-2"/>
    </source>
</evidence>
<keyword evidence="7 13" id="KW-0106">Calcium</keyword>
<dbReference type="SUPFAM" id="SSF48113">
    <property type="entry name" value="Heme-dependent peroxidases"/>
    <property type="match status" value="1"/>
</dbReference>
<proteinExistence type="inferred from homology"/>
<dbReference type="GeneID" id="116205496"/>
<dbReference type="Pfam" id="PF00141">
    <property type="entry name" value="peroxidase"/>
    <property type="match status" value="1"/>
</dbReference>
<evidence type="ECO:0000256" key="8">
    <source>
        <dbReference type="ARBA" id="ARBA00023002"/>
    </source>
</evidence>
<name>A0A218XEM0_PUNGR</name>
<keyword evidence="8 16" id="KW-0560">Oxidoreductase</keyword>
<evidence type="ECO:0000313" key="20">
    <source>
        <dbReference type="Proteomes" id="UP000197138"/>
    </source>
</evidence>
<evidence type="ECO:0000256" key="9">
    <source>
        <dbReference type="ARBA" id="ARBA00023004"/>
    </source>
</evidence>
<keyword evidence="6 16" id="KW-0732">Signal</keyword>
<dbReference type="PRINTS" id="PR00458">
    <property type="entry name" value="PEROXIDASE"/>
</dbReference>
<dbReference type="PANTHER" id="PTHR31517:SF81">
    <property type="entry name" value="PEROXIDASE"/>
    <property type="match status" value="1"/>
</dbReference>
<evidence type="ECO:0000313" key="19">
    <source>
        <dbReference type="EMBL" id="PKI43691.1"/>
    </source>
</evidence>
<dbReference type="EC" id="1.11.1.7" evidence="2 16"/>
<keyword evidence="5 13" id="KW-0479">Metal-binding</keyword>
<dbReference type="CDD" id="cd00693">
    <property type="entry name" value="secretory_peroxidase"/>
    <property type="match status" value="1"/>
</dbReference>
<evidence type="ECO:0000313" key="21">
    <source>
        <dbReference type="Proteomes" id="UP000233551"/>
    </source>
</evidence>
<evidence type="ECO:0000256" key="15">
    <source>
        <dbReference type="PIRSR" id="PIRSR600823-5"/>
    </source>
</evidence>
<dbReference type="AlphaFoldDB" id="A0A218XEM0"/>
<gene>
    <name evidence="18" type="ORF">CDL15_Pgr012864</name>
    <name evidence="19" type="ORF">CRG98_035890</name>
</gene>
<evidence type="ECO:0000256" key="11">
    <source>
        <dbReference type="PIRSR" id="PIRSR600823-1"/>
    </source>
</evidence>
<feature type="binding site" evidence="13">
    <location>
        <position position="77"/>
    </location>
    <ligand>
        <name>Ca(2+)</name>
        <dbReference type="ChEBI" id="CHEBI:29108"/>
        <label>1</label>
    </ligand>
</feature>
<dbReference type="GO" id="GO:0005576">
    <property type="term" value="C:extracellular region"/>
    <property type="evidence" value="ECO:0007669"/>
    <property type="project" value="UniProtKB-SubCell"/>
</dbReference>
<dbReference type="Proteomes" id="UP000233551">
    <property type="component" value="Unassembled WGS sequence"/>
</dbReference>
<keyword evidence="3 16" id="KW-0575">Peroxidase</keyword>
<keyword evidence="9 13" id="KW-0408">Iron</keyword>
<keyword evidence="10 15" id="KW-1015">Disulfide bond</keyword>
<feature type="disulfide bond" evidence="15">
    <location>
        <begin position="69"/>
        <end position="74"/>
    </location>
</feature>
<comment type="caution">
    <text evidence="18">The sequence shown here is derived from an EMBL/GenBank/DDBJ whole genome shotgun (WGS) entry which is preliminary data.</text>
</comment>
<feature type="binding site" evidence="13">
    <location>
        <position position="252"/>
    </location>
    <ligand>
        <name>Ca(2+)</name>
        <dbReference type="ChEBI" id="CHEBI:29108"/>
        <label>2</label>
    </ligand>
</feature>
<evidence type="ECO:0000256" key="10">
    <source>
        <dbReference type="ARBA" id="ARBA00023157"/>
    </source>
</evidence>
<evidence type="ECO:0000256" key="16">
    <source>
        <dbReference type="RuleBase" id="RU362060"/>
    </source>
</evidence>
<dbReference type="Proteomes" id="UP000197138">
    <property type="component" value="Unassembled WGS sequence"/>
</dbReference>
<evidence type="ECO:0000256" key="1">
    <source>
        <dbReference type="ARBA" id="ARBA00000189"/>
    </source>
</evidence>
<dbReference type="EMBL" id="PGOL01002996">
    <property type="protein sequence ID" value="PKI43691.1"/>
    <property type="molecule type" value="Genomic_DNA"/>
</dbReference>
<dbReference type="STRING" id="22663.A0A218XEM0"/>
<feature type="chain" id="PRO_5013981621" description="Peroxidase" evidence="16">
    <location>
        <begin position="26"/>
        <end position="324"/>
    </location>
</feature>
<dbReference type="OrthoDB" id="2113341at2759"/>
<feature type="signal peptide" evidence="16">
    <location>
        <begin position="1"/>
        <end position="25"/>
    </location>
</feature>
<evidence type="ECO:0000256" key="3">
    <source>
        <dbReference type="ARBA" id="ARBA00022559"/>
    </source>
</evidence>
<feature type="site" description="Transition state stabilizer" evidence="14">
    <location>
        <position position="63"/>
    </location>
</feature>
<comment type="cofactor">
    <cofactor evidence="13 16">
        <name>heme b</name>
        <dbReference type="ChEBI" id="CHEBI:60344"/>
    </cofactor>
    <text evidence="13 16">Binds 1 heme b (iron(II)-protoporphyrin IX) group per subunit.</text>
</comment>
<feature type="binding site" evidence="13">
    <location>
        <position position="73"/>
    </location>
    <ligand>
        <name>Ca(2+)</name>
        <dbReference type="ChEBI" id="CHEBI:29108"/>
        <label>1</label>
    </ligand>
</feature>
<dbReference type="Gene3D" id="1.10.520.10">
    <property type="match status" value="1"/>
</dbReference>
<dbReference type="EMBL" id="MTKT01001932">
    <property type="protein sequence ID" value="OWM83383.1"/>
    <property type="molecule type" value="Genomic_DNA"/>
</dbReference>
<feature type="active site" description="Proton acceptor" evidence="11">
    <location>
        <position position="67"/>
    </location>
</feature>
<comment type="subcellular location">
    <subcellularLocation>
        <location evidence="16">Secreted</location>
    </subcellularLocation>
</comment>
<comment type="function">
    <text evidence="16">Removal of H(2)O(2), oxidation of toxic reductants, biosynthesis and degradation of lignin, suberization, auxin catabolism, response to environmental stresses such as wounding, pathogen attack and oxidative stress.</text>
</comment>
<evidence type="ECO:0000256" key="7">
    <source>
        <dbReference type="ARBA" id="ARBA00022837"/>
    </source>
</evidence>
<dbReference type="GO" id="GO:0020037">
    <property type="term" value="F:heme binding"/>
    <property type="evidence" value="ECO:0007669"/>
    <property type="project" value="UniProtKB-UniRule"/>
</dbReference>
<keyword evidence="16" id="KW-0964">Secreted</keyword>
<reference evidence="19 21" key="3">
    <citation type="submission" date="2017-11" db="EMBL/GenBank/DDBJ databases">
        <title>De-novo sequencing of pomegranate (Punica granatum L.) genome.</title>
        <authorList>
            <person name="Akparov Z."/>
            <person name="Amiraslanov A."/>
            <person name="Hajiyeva S."/>
            <person name="Abbasov M."/>
            <person name="Kaur K."/>
            <person name="Hamwieh A."/>
            <person name="Solovyev V."/>
            <person name="Salamov A."/>
            <person name="Braich B."/>
            <person name="Kosarev P."/>
            <person name="Mahmoud A."/>
            <person name="Hajiyev E."/>
            <person name="Babayeva S."/>
            <person name="Izzatullayeva V."/>
            <person name="Mammadov A."/>
            <person name="Mammadov A."/>
            <person name="Sharifova S."/>
            <person name="Ojaghi J."/>
            <person name="Eynullazada K."/>
            <person name="Bayramov B."/>
            <person name="Abdulazimova A."/>
            <person name="Shahmuradov I."/>
        </authorList>
    </citation>
    <scope>NUCLEOTIDE SEQUENCE [LARGE SCALE GENOMIC DNA]</scope>
    <source>
        <strain evidence="19">AG2017</strain>
        <strain evidence="21">cv. AG2017</strain>
        <tissue evidence="19">Leaf</tissue>
    </source>
</reference>
<keyword evidence="4 16" id="KW-0349">Heme</keyword>
<evidence type="ECO:0000256" key="5">
    <source>
        <dbReference type="ARBA" id="ARBA00022723"/>
    </source>
</evidence>
<dbReference type="InterPro" id="IPR002016">
    <property type="entry name" value="Haem_peroxidase"/>
</dbReference>
<dbReference type="GO" id="GO:0042744">
    <property type="term" value="P:hydrogen peroxide catabolic process"/>
    <property type="evidence" value="ECO:0007669"/>
    <property type="project" value="UniProtKB-KW"/>
</dbReference>
<reference evidence="18" key="2">
    <citation type="submission" date="2017-06" db="EMBL/GenBank/DDBJ databases">
        <title>The pomegranate genome and the genomics of punicalagin biosynthesis.</title>
        <authorList>
            <person name="Xu C."/>
        </authorList>
    </citation>
    <scope>NUCLEOTIDE SEQUENCE [LARGE SCALE GENOMIC DNA]</scope>
    <source>
        <tissue evidence="18">Fresh leaf</tissue>
    </source>
</reference>
<dbReference type="FunFam" id="1.10.420.10:FF:000007">
    <property type="entry name" value="Peroxidase"/>
    <property type="match status" value="1"/>
</dbReference>
<dbReference type="PRINTS" id="PR00461">
    <property type="entry name" value="PLPEROXIDASE"/>
</dbReference>
<comment type="cofactor">
    <cofactor evidence="13 16">
        <name>Ca(2+)</name>
        <dbReference type="ChEBI" id="CHEBI:29108"/>
    </cofactor>
    <text evidence="13 16">Binds 2 calcium ions per subunit.</text>
</comment>
<feature type="binding site" evidence="13">
    <location>
        <position position="195"/>
    </location>
    <ligand>
        <name>Ca(2+)</name>
        <dbReference type="ChEBI" id="CHEBI:29108"/>
        <label>2</label>
    </ligand>
</feature>
<evidence type="ECO:0000259" key="17">
    <source>
        <dbReference type="PROSITE" id="PS50873"/>
    </source>
</evidence>
<dbReference type="GO" id="GO:0046872">
    <property type="term" value="F:metal ion binding"/>
    <property type="evidence" value="ECO:0007669"/>
    <property type="project" value="UniProtKB-UniRule"/>
</dbReference>
<evidence type="ECO:0000256" key="2">
    <source>
        <dbReference type="ARBA" id="ARBA00012313"/>
    </source>
</evidence>
<sequence>MRICSILLLIGTVILVEVCVGVTEAQLSYGYYRTSCPNLETIVKAEVLSSSLVDSTSPAALLRLMFHDCQVQGCDASILLDPNGPMQDSEMISSRNFGIRKREVIGHIKSVVEVACPGQVSCADIIALAARDSVALSGGPHIAVPLGRKDSRTSSSHMADARLPSPSISVDEFLRTFMSKGMSLEESVAIIGAHTLGAGHCINIVNRLYDAKPDDRYLNLAYDATLRLKCPIQVPLTNLTIVSNDLTPVAFDNQYYRDLAAGKGLFLIDSRLWGDSRTAPAVWRFAADQEYFFQVFSSAFVKLSSTNILLRSKGEIRRHCYRAN</sequence>
<feature type="binding site" evidence="13">
    <location>
        <position position="247"/>
    </location>
    <ligand>
        <name>Ca(2+)</name>
        <dbReference type="ChEBI" id="CHEBI:29108"/>
        <label>2</label>
    </ligand>
</feature>
<dbReference type="PANTHER" id="PTHR31517">
    <property type="match status" value="1"/>
</dbReference>
<evidence type="ECO:0000256" key="4">
    <source>
        <dbReference type="ARBA" id="ARBA00022617"/>
    </source>
</evidence>
<dbReference type="GO" id="GO:0006979">
    <property type="term" value="P:response to oxidative stress"/>
    <property type="evidence" value="ECO:0007669"/>
    <property type="project" value="UniProtKB-UniRule"/>
</dbReference>
<dbReference type="PROSITE" id="PS50873">
    <property type="entry name" value="PEROXIDASE_4"/>
    <property type="match status" value="1"/>
</dbReference>
<comment type="catalytic activity">
    <reaction evidence="1 16">
        <text>2 a phenolic donor + H2O2 = 2 a phenolic radical donor + 2 H2O</text>
        <dbReference type="Rhea" id="RHEA:56136"/>
        <dbReference type="ChEBI" id="CHEBI:15377"/>
        <dbReference type="ChEBI" id="CHEBI:16240"/>
        <dbReference type="ChEBI" id="CHEBI:139520"/>
        <dbReference type="ChEBI" id="CHEBI:139521"/>
        <dbReference type="EC" id="1.11.1.7"/>
    </reaction>
</comment>
<keyword evidence="21" id="KW-1185">Reference proteome</keyword>
<feature type="binding site" evidence="13">
    <location>
        <position position="68"/>
    </location>
    <ligand>
        <name>Ca(2+)</name>
        <dbReference type="ChEBI" id="CHEBI:29108"/>
        <label>1</label>
    </ligand>
</feature>
<feature type="binding site" evidence="13">
    <location>
        <position position="71"/>
    </location>
    <ligand>
        <name>Ca(2+)</name>
        <dbReference type="ChEBI" id="CHEBI:29108"/>
        <label>1</label>
    </ligand>
</feature>
<feature type="disulfide bond" evidence="15">
    <location>
        <begin position="201"/>
        <end position="230"/>
    </location>
</feature>
<feature type="disulfide bond" evidence="15">
    <location>
        <begin position="122"/>
        <end position="320"/>
    </location>
</feature>
<feature type="disulfide bond" evidence="15">
    <location>
        <begin position="36"/>
        <end position="116"/>
    </location>
</feature>
<feature type="binding site" description="axial binding residue" evidence="13">
    <location>
        <position position="194"/>
    </location>
    <ligand>
        <name>heme b</name>
        <dbReference type="ChEBI" id="CHEBI:60344"/>
    </ligand>
    <ligandPart>
        <name>Fe</name>
        <dbReference type="ChEBI" id="CHEBI:18248"/>
    </ligandPart>
</feature>
<feature type="binding site" evidence="13">
    <location>
        <position position="75"/>
    </location>
    <ligand>
        <name>Ca(2+)</name>
        <dbReference type="ChEBI" id="CHEBI:29108"/>
        <label>1</label>
    </ligand>
</feature>
<feature type="binding site" evidence="12">
    <location>
        <position position="164"/>
    </location>
    <ligand>
        <name>substrate</name>
    </ligand>
</feature>